<proteinExistence type="predicted"/>
<dbReference type="InterPro" id="IPR013766">
    <property type="entry name" value="Thioredoxin_domain"/>
</dbReference>
<dbReference type="Gene3D" id="3.40.30.10">
    <property type="entry name" value="Glutaredoxin"/>
    <property type="match status" value="2"/>
</dbReference>
<feature type="compositionally biased region" description="Basic and acidic residues" evidence="2">
    <location>
        <begin position="387"/>
        <end position="406"/>
    </location>
</feature>
<dbReference type="PANTHER" id="PTHR45815:SF3">
    <property type="entry name" value="PROTEIN DISULFIDE-ISOMERASE A6"/>
    <property type="match status" value="1"/>
</dbReference>
<dbReference type="PROSITE" id="PS00194">
    <property type="entry name" value="THIOREDOXIN_1"/>
    <property type="match status" value="1"/>
</dbReference>
<dbReference type="GO" id="GO:0005788">
    <property type="term" value="C:endoplasmic reticulum lumen"/>
    <property type="evidence" value="ECO:0007669"/>
    <property type="project" value="TreeGrafter"/>
</dbReference>
<dbReference type="PROSITE" id="PS51352">
    <property type="entry name" value="THIOREDOXIN_2"/>
    <property type="match status" value="1"/>
</dbReference>
<dbReference type="AlphaFoldDB" id="A0A316YZ59"/>
<evidence type="ECO:0000313" key="5">
    <source>
        <dbReference type="EMBL" id="PWN94740.1"/>
    </source>
</evidence>
<name>A0A316YZ59_9BASI</name>
<evidence type="ECO:0000256" key="1">
    <source>
        <dbReference type="SAM" id="Coils"/>
    </source>
</evidence>
<keyword evidence="1" id="KW-0175">Coiled coil</keyword>
<dbReference type="PANTHER" id="PTHR45815">
    <property type="entry name" value="PROTEIN DISULFIDE-ISOMERASE A6"/>
    <property type="match status" value="1"/>
</dbReference>
<sequence length="575" mass="62599">MLLPLLLLGALPLGALGALFPAGSPVVQLDGANFKREVLAIDKPTLVAFTAPWCGHCQRLVPEYVKAASSLAGIVKLANIDCDAEGNKQTCAKYAIQGFPTLKLFPATKKRLPKDYTGERSAKAIATYAAAQLPQAAKKLAADSLLTFVTDEPSKPKVILFTTKSVSSPLLRSLALDFRTRVPFGFARGDEALVRSHARMDLGLDIPTANDLPMLLMFPGRADDDAVSKGQFETYVGKLKYVPMKAWLDETAAKLGAAPPAQSGSAGKKRSPAKEKKEKEEKAARTEAARAAAEQREAKKKHKAAAARQRKAQEAAKHASENIPDGAAVEWKAKKGDKLPPIHRRDQEGNVIEDLDKEDVERLVRESGGQMLTKDKAEGLLKELEAQQEREERAKKRFESGEDAHSAGEGAAEAIKSAFGTAFNFASEGAEALADGARAGLGSIAEALGSAGKLDSETGPFAAKRRALMKSFERWMAGENPDWAEEYGEDFRKAQLEAQELIRTDPVRAEQEAWRNEAWLLEELKTDRERMRDVMTKAQRDQVEGMIDLIEGRLAKRRVVGGAAEDAPRKAHDEL</sequence>
<feature type="compositionally biased region" description="Basic residues" evidence="2">
    <location>
        <begin position="298"/>
        <end position="310"/>
    </location>
</feature>
<feature type="chain" id="PRO_5016375075" evidence="3">
    <location>
        <begin position="18"/>
        <end position="575"/>
    </location>
</feature>
<dbReference type="OrthoDB" id="427280at2759"/>
<protein>
    <submittedName>
        <fullName evidence="5">Thioredoxin-domain-containing protein</fullName>
    </submittedName>
</protein>
<dbReference type="InterPro" id="IPR036249">
    <property type="entry name" value="Thioredoxin-like_sf"/>
</dbReference>
<evidence type="ECO:0000256" key="2">
    <source>
        <dbReference type="SAM" id="MobiDB-lite"/>
    </source>
</evidence>
<dbReference type="RefSeq" id="XP_025595019.1">
    <property type="nucleotide sequence ID" value="XM_025741090.1"/>
</dbReference>
<accession>A0A316YZ59</accession>
<dbReference type="GeneID" id="37268634"/>
<feature type="signal peptide" evidence="3">
    <location>
        <begin position="1"/>
        <end position="17"/>
    </location>
</feature>
<feature type="region of interest" description="Disordered" evidence="2">
    <location>
        <begin position="387"/>
        <end position="410"/>
    </location>
</feature>
<evidence type="ECO:0000313" key="6">
    <source>
        <dbReference type="Proteomes" id="UP000245946"/>
    </source>
</evidence>
<dbReference type="GO" id="GO:0015035">
    <property type="term" value="F:protein-disulfide reductase activity"/>
    <property type="evidence" value="ECO:0007669"/>
    <property type="project" value="TreeGrafter"/>
</dbReference>
<feature type="compositionally biased region" description="Basic and acidic residues" evidence="2">
    <location>
        <begin position="272"/>
        <end position="297"/>
    </location>
</feature>
<dbReference type="Proteomes" id="UP000245946">
    <property type="component" value="Unassembled WGS sequence"/>
</dbReference>
<dbReference type="PRINTS" id="PR00421">
    <property type="entry name" value="THIOREDOXIN"/>
</dbReference>
<gene>
    <name evidence="5" type="ORF">FA09DRAFT_323478</name>
</gene>
<dbReference type="SUPFAM" id="SSF52833">
    <property type="entry name" value="Thioredoxin-like"/>
    <property type="match status" value="1"/>
</dbReference>
<organism evidence="5 6">
    <name type="scientific">Tilletiopsis washingtonensis</name>
    <dbReference type="NCBI Taxonomy" id="58919"/>
    <lineage>
        <taxon>Eukaryota</taxon>
        <taxon>Fungi</taxon>
        <taxon>Dikarya</taxon>
        <taxon>Basidiomycota</taxon>
        <taxon>Ustilaginomycotina</taxon>
        <taxon>Exobasidiomycetes</taxon>
        <taxon>Entylomatales</taxon>
        <taxon>Entylomatales incertae sedis</taxon>
        <taxon>Tilletiopsis</taxon>
    </lineage>
</organism>
<dbReference type="InterPro" id="IPR017937">
    <property type="entry name" value="Thioredoxin_CS"/>
</dbReference>
<keyword evidence="3" id="KW-0732">Signal</keyword>
<feature type="compositionally biased region" description="Basic and acidic residues" evidence="2">
    <location>
        <begin position="311"/>
        <end position="320"/>
    </location>
</feature>
<dbReference type="GO" id="GO:0034976">
    <property type="term" value="P:response to endoplasmic reticulum stress"/>
    <property type="evidence" value="ECO:0007669"/>
    <property type="project" value="TreeGrafter"/>
</dbReference>
<feature type="compositionally biased region" description="Low complexity" evidence="2">
    <location>
        <begin position="256"/>
        <end position="266"/>
    </location>
</feature>
<evidence type="ECO:0000259" key="4">
    <source>
        <dbReference type="PROSITE" id="PS51352"/>
    </source>
</evidence>
<dbReference type="STRING" id="58919.A0A316YZ59"/>
<feature type="coiled-coil region" evidence="1">
    <location>
        <begin position="484"/>
        <end position="541"/>
    </location>
</feature>
<reference evidence="5 6" key="1">
    <citation type="journal article" date="2018" name="Mol. Biol. Evol.">
        <title>Broad Genomic Sampling Reveals a Smut Pathogenic Ancestry of the Fungal Clade Ustilaginomycotina.</title>
        <authorList>
            <person name="Kijpornyongpan T."/>
            <person name="Mondo S.J."/>
            <person name="Barry K."/>
            <person name="Sandor L."/>
            <person name="Lee J."/>
            <person name="Lipzen A."/>
            <person name="Pangilinan J."/>
            <person name="LaButti K."/>
            <person name="Hainaut M."/>
            <person name="Henrissat B."/>
            <person name="Grigoriev I.V."/>
            <person name="Spatafora J.W."/>
            <person name="Aime M.C."/>
        </authorList>
    </citation>
    <scope>NUCLEOTIDE SEQUENCE [LARGE SCALE GENOMIC DNA]</scope>
    <source>
        <strain evidence="5 6">MCA 4186</strain>
    </source>
</reference>
<dbReference type="Pfam" id="PF00085">
    <property type="entry name" value="Thioredoxin"/>
    <property type="match status" value="1"/>
</dbReference>
<keyword evidence="6" id="KW-1185">Reference proteome</keyword>
<feature type="region of interest" description="Disordered" evidence="2">
    <location>
        <begin position="256"/>
        <end position="328"/>
    </location>
</feature>
<evidence type="ECO:0000256" key="3">
    <source>
        <dbReference type="SAM" id="SignalP"/>
    </source>
</evidence>
<feature type="domain" description="Thioredoxin" evidence="4">
    <location>
        <begin position="11"/>
        <end position="134"/>
    </location>
</feature>
<dbReference type="EMBL" id="KZ819309">
    <property type="protein sequence ID" value="PWN94740.1"/>
    <property type="molecule type" value="Genomic_DNA"/>
</dbReference>